<comment type="caution">
    <text evidence="1">The sequence shown here is derived from an EMBL/GenBank/DDBJ whole genome shotgun (WGS) entry which is preliminary data.</text>
</comment>
<dbReference type="Proteomes" id="UP000287857">
    <property type="component" value="Unassembled WGS sequence"/>
</dbReference>
<dbReference type="InterPro" id="IPR008822">
    <property type="entry name" value="Endonuclease_RusA-like"/>
</dbReference>
<sequence>MKNKKIELNNKKRVVRVIRFFMPMKPPTTTHQQKKVTVKNGKPIFYEPTDLKAARSKLMAHLGQHVPEHKIEKGIHLTVKWLFPITGKHSDGEYKITKPDTDNLNKLLKDCMTDLGFWKDDQLVASELIQKFYAEIPGIFIQIERL</sequence>
<dbReference type="EMBL" id="NGJS01000011">
    <property type="protein sequence ID" value="RST98275.1"/>
    <property type="molecule type" value="Genomic_DNA"/>
</dbReference>
<dbReference type="Gene3D" id="3.30.1330.70">
    <property type="entry name" value="Holliday junction resolvase RusA"/>
    <property type="match status" value="1"/>
</dbReference>
<keyword evidence="2" id="KW-1185">Reference proteome</keyword>
<dbReference type="GO" id="GO:0006281">
    <property type="term" value="P:DNA repair"/>
    <property type="evidence" value="ECO:0007669"/>
    <property type="project" value="InterPro"/>
</dbReference>
<reference evidence="1 2" key="1">
    <citation type="submission" date="2017-05" db="EMBL/GenBank/DDBJ databases">
        <title>Vagococcus spp. assemblies.</title>
        <authorList>
            <person name="Gulvik C.A."/>
        </authorList>
    </citation>
    <scope>NUCLEOTIDE SEQUENCE [LARGE SCALE GENOMIC DNA]</scope>
    <source>
        <strain evidence="1 2">SS1995</strain>
    </source>
</reference>
<evidence type="ECO:0000313" key="1">
    <source>
        <dbReference type="EMBL" id="RST98275.1"/>
    </source>
</evidence>
<accession>A0A429ZWT2</accession>
<name>A0A429ZWT2_9ENTE</name>
<dbReference type="GO" id="GO:0000287">
    <property type="term" value="F:magnesium ion binding"/>
    <property type="evidence" value="ECO:0007669"/>
    <property type="project" value="InterPro"/>
</dbReference>
<organism evidence="1 2">
    <name type="scientific">Vagococcus vulneris</name>
    <dbReference type="NCBI Taxonomy" id="1977869"/>
    <lineage>
        <taxon>Bacteria</taxon>
        <taxon>Bacillati</taxon>
        <taxon>Bacillota</taxon>
        <taxon>Bacilli</taxon>
        <taxon>Lactobacillales</taxon>
        <taxon>Enterococcaceae</taxon>
        <taxon>Vagococcus</taxon>
    </lineage>
</organism>
<dbReference type="InterPro" id="IPR036614">
    <property type="entry name" value="RusA-like_sf"/>
</dbReference>
<dbReference type="OrthoDB" id="384924at2"/>
<dbReference type="AlphaFoldDB" id="A0A429ZWT2"/>
<gene>
    <name evidence="1" type="ORF">CBF37_08155</name>
</gene>
<protein>
    <submittedName>
        <fullName evidence="1">Uncharacterized protein</fullName>
    </submittedName>
</protein>
<dbReference type="Pfam" id="PF05866">
    <property type="entry name" value="RusA"/>
    <property type="match status" value="1"/>
</dbReference>
<dbReference type="SUPFAM" id="SSF103084">
    <property type="entry name" value="Holliday junction resolvase RusA"/>
    <property type="match status" value="1"/>
</dbReference>
<evidence type="ECO:0000313" key="2">
    <source>
        <dbReference type="Proteomes" id="UP000287857"/>
    </source>
</evidence>
<dbReference type="GO" id="GO:0006310">
    <property type="term" value="P:DNA recombination"/>
    <property type="evidence" value="ECO:0007669"/>
    <property type="project" value="InterPro"/>
</dbReference>
<proteinExistence type="predicted"/>